<organism evidence="6 7">
    <name type="scientific">Aspergillus terreus</name>
    <dbReference type="NCBI Taxonomy" id="33178"/>
    <lineage>
        <taxon>Eukaryota</taxon>
        <taxon>Fungi</taxon>
        <taxon>Dikarya</taxon>
        <taxon>Ascomycota</taxon>
        <taxon>Pezizomycotina</taxon>
        <taxon>Eurotiomycetes</taxon>
        <taxon>Eurotiomycetidae</taxon>
        <taxon>Eurotiales</taxon>
        <taxon>Aspergillaceae</taxon>
        <taxon>Aspergillus</taxon>
        <taxon>Aspergillus subgen. Circumdati</taxon>
    </lineage>
</organism>
<evidence type="ECO:0000256" key="4">
    <source>
        <dbReference type="ARBA" id="ARBA00023242"/>
    </source>
</evidence>
<dbReference type="GO" id="GO:0005634">
    <property type="term" value="C:nucleus"/>
    <property type="evidence" value="ECO:0007669"/>
    <property type="project" value="TreeGrafter"/>
</dbReference>
<accession>A0A5M3Z5V1</accession>
<feature type="region of interest" description="Disordered" evidence="5">
    <location>
        <begin position="53"/>
        <end position="87"/>
    </location>
</feature>
<dbReference type="GO" id="GO:0000981">
    <property type="term" value="F:DNA-binding transcription factor activity, RNA polymerase II-specific"/>
    <property type="evidence" value="ECO:0007669"/>
    <property type="project" value="InterPro"/>
</dbReference>
<sequence length="364" mass="40909">MDLSSVRSASRKTRSACNRCHAQKLRCVRKAGQLRCDRCLRLGTACLFSPRAPRGSLKQREHSRPLEQQNAESDRDGSANMMRPLGSDDSLDLAVDWPVQGDVWSSLDIDLFSPEAHQPENTMNEQSLWTPDPDNHHTWSLTRQDLVETLPMPEWPPAMGITHGLANMSIALAELTTKLPSTSETSCARGEDRRHARREMPFIFDELFGLTSQFIDLVKHLLVDRELQNEATALMVGSCHSRLAETYGTIFSLIQRCIQHSLPPVCLDWTIVLPQVQLGSLTSQAMRVDAQTQLSPGKTTMYMLMITVFSSQLWTQLIEVVRGQHPMPVVASGVTSLAHTVWTEMVDRVDGLLQTIERTQNLLR</sequence>
<comment type="caution">
    <text evidence="6">The sequence shown here is derived from an EMBL/GenBank/DDBJ whole genome shotgun (WGS) entry which is preliminary data.</text>
</comment>
<dbReference type="PROSITE" id="PS00463">
    <property type="entry name" value="ZN2_CY6_FUNGAL_1"/>
    <property type="match status" value="1"/>
</dbReference>
<dbReference type="GO" id="GO:0008270">
    <property type="term" value="F:zinc ion binding"/>
    <property type="evidence" value="ECO:0007669"/>
    <property type="project" value="InterPro"/>
</dbReference>
<evidence type="ECO:0000313" key="7">
    <source>
        <dbReference type="Proteomes" id="UP000452235"/>
    </source>
</evidence>
<evidence type="ECO:0000256" key="2">
    <source>
        <dbReference type="ARBA" id="ARBA00023125"/>
    </source>
</evidence>
<keyword evidence="2" id="KW-0238">DNA-binding</keyword>
<dbReference type="OrthoDB" id="4330117at2759"/>
<dbReference type="CDD" id="cd00067">
    <property type="entry name" value="GAL4"/>
    <property type="match status" value="1"/>
</dbReference>
<dbReference type="AlphaFoldDB" id="A0A5M3Z5V1"/>
<dbReference type="PANTHER" id="PTHR31668:SF4">
    <property type="entry name" value="TRANSCRIPTIONAL ACTIVATOR PROTEIN DAL81"/>
    <property type="match status" value="1"/>
</dbReference>
<dbReference type="InterPro" id="IPR036864">
    <property type="entry name" value="Zn2-C6_fun-type_DNA-bd_sf"/>
</dbReference>
<dbReference type="Proteomes" id="UP000452235">
    <property type="component" value="Unassembled WGS sequence"/>
</dbReference>
<keyword evidence="4" id="KW-0539">Nucleus</keyword>
<evidence type="ECO:0000313" key="6">
    <source>
        <dbReference type="EMBL" id="GFF16550.1"/>
    </source>
</evidence>
<dbReference type="Gene3D" id="4.10.240.10">
    <property type="entry name" value="Zn(2)-C6 fungal-type DNA-binding domain"/>
    <property type="match status" value="1"/>
</dbReference>
<dbReference type="SUPFAM" id="SSF57701">
    <property type="entry name" value="Zn2/Cys6 DNA-binding domain"/>
    <property type="match status" value="1"/>
</dbReference>
<reference evidence="6 7" key="1">
    <citation type="submission" date="2020-01" db="EMBL/GenBank/DDBJ databases">
        <title>Aspergillus terreus IFO 6365 whole genome shotgun sequence.</title>
        <authorList>
            <person name="Kanamasa S."/>
            <person name="Takahashi H."/>
        </authorList>
    </citation>
    <scope>NUCLEOTIDE SEQUENCE [LARGE SCALE GENOMIC DNA]</scope>
    <source>
        <strain evidence="6 7">IFO 6365</strain>
    </source>
</reference>
<dbReference type="PANTHER" id="PTHR31668">
    <property type="entry name" value="GLUCOSE TRANSPORT TRANSCRIPTION REGULATOR RGT1-RELATED-RELATED"/>
    <property type="match status" value="1"/>
</dbReference>
<name>A0A5M3Z5V1_ASPTE</name>
<protein>
    <submittedName>
        <fullName evidence="6">Uncharacterized protein</fullName>
    </submittedName>
</protein>
<dbReference type="Pfam" id="PF00172">
    <property type="entry name" value="Zn_clus"/>
    <property type="match status" value="1"/>
</dbReference>
<keyword evidence="3" id="KW-0804">Transcription</keyword>
<dbReference type="GO" id="GO:0003677">
    <property type="term" value="F:DNA binding"/>
    <property type="evidence" value="ECO:0007669"/>
    <property type="project" value="UniProtKB-KW"/>
</dbReference>
<dbReference type="SMART" id="SM00066">
    <property type="entry name" value="GAL4"/>
    <property type="match status" value="1"/>
</dbReference>
<dbReference type="PROSITE" id="PS50048">
    <property type="entry name" value="ZN2_CY6_FUNGAL_2"/>
    <property type="match status" value="1"/>
</dbReference>
<evidence type="ECO:0000256" key="1">
    <source>
        <dbReference type="ARBA" id="ARBA00023015"/>
    </source>
</evidence>
<evidence type="ECO:0000256" key="3">
    <source>
        <dbReference type="ARBA" id="ARBA00023163"/>
    </source>
</evidence>
<dbReference type="InterPro" id="IPR001138">
    <property type="entry name" value="Zn2Cys6_DnaBD"/>
</dbReference>
<dbReference type="GO" id="GO:0001080">
    <property type="term" value="P:nitrogen catabolite activation of transcription from RNA polymerase II promoter"/>
    <property type="evidence" value="ECO:0007669"/>
    <property type="project" value="TreeGrafter"/>
</dbReference>
<evidence type="ECO:0000256" key="5">
    <source>
        <dbReference type="SAM" id="MobiDB-lite"/>
    </source>
</evidence>
<keyword evidence="7" id="KW-1185">Reference proteome</keyword>
<dbReference type="EMBL" id="BLJY01000005">
    <property type="protein sequence ID" value="GFF16550.1"/>
    <property type="molecule type" value="Genomic_DNA"/>
</dbReference>
<dbReference type="InterPro" id="IPR050797">
    <property type="entry name" value="Carb_Metab_Trans_Reg"/>
</dbReference>
<gene>
    <name evidence="6" type="ORF">ATEIFO6365_0005074200</name>
</gene>
<keyword evidence="1" id="KW-0805">Transcription regulation</keyword>
<dbReference type="VEuPathDB" id="FungiDB:ATEG_05511"/>
<proteinExistence type="predicted"/>